<keyword evidence="8" id="KW-0325">Glycoprotein</keyword>
<evidence type="ECO:0000256" key="5">
    <source>
        <dbReference type="ARBA" id="ARBA00022729"/>
    </source>
</evidence>
<proteinExistence type="inferred from homology"/>
<keyword evidence="15" id="KW-1185">Reference proteome</keyword>
<protein>
    <recommendedName>
        <fullName evidence="16">Glypican-6</fullName>
    </recommendedName>
</protein>
<dbReference type="GO" id="GO:0005576">
    <property type="term" value="C:extracellular region"/>
    <property type="evidence" value="ECO:0007669"/>
    <property type="project" value="TreeGrafter"/>
</dbReference>
<evidence type="ECO:0000256" key="10">
    <source>
        <dbReference type="ARBA" id="ARBA00023288"/>
    </source>
</evidence>
<keyword evidence="10 12" id="KW-0449">Lipoprotein</keyword>
<dbReference type="PANTHER" id="PTHR10822:SF31">
    <property type="entry name" value="GLYPICAN-6"/>
    <property type="match status" value="1"/>
</dbReference>
<evidence type="ECO:0000256" key="7">
    <source>
        <dbReference type="ARBA" id="ARBA00023136"/>
    </source>
</evidence>
<evidence type="ECO:0000313" key="15">
    <source>
        <dbReference type="Proteomes" id="UP001153269"/>
    </source>
</evidence>
<accession>A0A9N7VS94</accession>
<feature type="region of interest" description="Disordered" evidence="13">
    <location>
        <begin position="147"/>
        <end position="169"/>
    </location>
</feature>
<keyword evidence="5" id="KW-0732">Signal</keyword>
<name>A0A9N7VS94_PLEPL</name>
<evidence type="ECO:0000256" key="4">
    <source>
        <dbReference type="ARBA" id="ARBA00022622"/>
    </source>
</evidence>
<evidence type="ECO:0000256" key="6">
    <source>
        <dbReference type="ARBA" id="ARBA00022974"/>
    </source>
</evidence>
<evidence type="ECO:0000256" key="9">
    <source>
        <dbReference type="ARBA" id="ARBA00023207"/>
    </source>
</evidence>
<keyword evidence="7 12" id="KW-0472">Membrane</keyword>
<keyword evidence="3" id="KW-1003">Cell membrane</keyword>
<evidence type="ECO:0008006" key="16">
    <source>
        <dbReference type="Google" id="ProtNLM"/>
    </source>
</evidence>
<sequence length="214" mass="23501">MQQEQEQEAEEEVEVKVEVEVEVKVKVKVEVEVKVKVEVEVEVVDIKEKLKLSKKFWSELPEAMCVEDRVTAGNASDEECWNGHAKGRYFPEVQKDGLTNQVNNPEVGVDITRPDTFIRQQIMALRVMTNKLRNAYNGNDIYFQDSSDEGSGSGSGSGCTEACPTDTDGAATEAPVVEADRSGPVGDSAPPHAPSVALPTMLALSALALHRQWR</sequence>
<comment type="subcellular location">
    <subcellularLocation>
        <location evidence="1 12">Cell membrane</location>
        <topology evidence="1 12">Lipid-anchor</topology>
        <topology evidence="1 12">GPI-anchor</topology>
    </subcellularLocation>
</comment>
<dbReference type="AlphaFoldDB" id="A0A9N7VS94"/>
<evidence type="ECO:0000256" key="8">
    <source>
        <dbReference type="ARBA" id="ARBA00023180"/>
    </source>
</evidence>
<organism evidence="14 15">
    <name type="scientific">Pleuronectes platessa</name>
    <name type="common">European plaice</name>
    <dbReference type="NCBI Taxonomy" id="8262"/>
    <lineage>
        <taxon>Eukaryota</taxon>
        <taxon>Metazoa</taxon>
        <taxon>Chordata</taxon>
        <taxon>Craniata</taxon>
        <taxon>Vertebrata</taxon>
        <taxon>Euteleostomi</taxon>
        <taxon>Actinopterygii</taxon>
        <taxon>Neopterygii</taxon>
        <taxon>Teleostei</taxon>
        <taxon>Neoteleostei</taxon>
        <taxon>Acanthomorphata</taxon>
        <taxon>Carangaria</taxon>
        <taxon>Pleuronectiformes</taxon>
        <taxon>Pleuronectoidei</taxon>
        <taxon>Pleuronectidae</taxon>
        <taxon>Pleuronectes</taxon>
    </lineage>
</organism>
<evidence type="ECO:0000256" key="2">
    <source>
        <dbReference type="ARBA" id="ARBA00010260"/>
    </source>
</evidence>
<evidence type="ECO:0000256" key="1">
    <source>
        <dbReference type="ARBA" id="ARBA00004609"/>
    </source>
</evidence>
<comment type="caution">
    <text evidence="14">The sequence shown here is derived from an EMBL/GenBank/DDBJ whole genome shotgun (WGS) entry which is preliminary data.</text>
</comment>
<dbReference type="EMBL" id="CADEAL010004225">
    <property type="protein sequence ID" value="CAB1454775.1"/>
    <property type="molecule type" value="Genomic_DNA"/>
</dbReference>
<comment type="similarity">
    <text evidence="2 11">Belongs to the glypican family.</text>
</comment>
<dbReference type="InterPro" id="IPR001863">
    <property type="entry name" value="Glypican"/>
</dbReference>
<gene>
    <name evidence="14" type="ORF">PLEPLA_LOCUS42542</name>
</gene>
<dbReference type="GO" id="GO:1905475">
    <property type="term" value="P:regulation of protein localization to membrane"/>
    <property type="evidence" value="ECO:0007669"/>
    <property type="project" value="TreeGrafter"/>
</dbReference>
<dbReference type="GO" id="GO:0009986">
    <property type="term" value="C:cell surface"/>
    <property type="evidence" value="ECO:0007669"/>
    <property type="project" value="TreeGrafter"/>
</dbReference>
<dbReference type="PANTHER" id="PTHR10822">
    <property type="entry name" value="GLYPICAN"/>
    <property type="match status" value="1"/>
</dbReference>
<keyword evidence="6 12" id="KW-0654">Proteoglycan</keyword>
<dbReference type="GO" id="GO:0005886">
    <property type="term" value="C:plasma membrane"/>
    <property type="evidence" value="ECO:0007669"/>
    <property type="project" value="UniProtKB-SubCell"/>
</dbReference>
<evidence type="ECO:0000256" key="3">
    <source>
        <dbReference type="ARBA" id="ARBA00022475"/>
    </source>
</evidence>
<dbReference type="GO" id="GO:0098552">
    <property type="term" value="C:side of membrane"/>
    <property type="evidence" value="ECO:0007669"/>
    <property type="project" value="UniProtKB-KW"/>
</dbReference>
<dbReference type="GO" id="GO:0016477">
    <property type="term" value="P:cell migration"/>
    <property type="evidence" value="ECO:0007669"/>
    <property type="project" value="TreeGrafter"/>
</dbReference>
<keyword evidence="4 12" id="KW-0336">GPI-anchor</keyword>
<evidence type="ECO:0000256" key="11">
    <source>
        <dbReference type="RuleBase" id="RU003518"/>
    </source>
</evidence>
<dbReference type="Pfam" id="PF01153">
    <property type="entry name" value="Glypican"/>
    <property type="match status" value="1"/>
</dbReference>
<evidence type="ECO:0000313" key="14">
    <source>
        <dbReference type="EMBL" id="CAB1454775.1"/>
    </source>
</evidence>
<evidence type="ECO:0000256" key="13">
    <source>
        <dbReference type="SAM" id="MobiDB-lite"/>
    </source>
</evidence>
<dbReference type="GO" id="GO:0009966">
    <property type="term" value="P:regulation of signal transduction"/>
    <property type="evidence" value="ECO:0007669"/>
    <property type="project" value="InterPro"/>
</dbReference>
<evidence type="ECO:0000256" key="12">
    <source>
        <dbReference type="RuleBase" id="RU003519"/>
    </source>
</evidence>
<dbReference type="Proteomes" id="UP001153269">
    <property type="component" value="Unassembled WGS sequence"/>
</dbReference>
<reference evidence="14" key="1">
    <citation type="submission" date="2020-03" db="EMBL/GenBank/DDBJ databases">
        <authorList>
            <person name="Weist P."/>
        </authorList>
    </citation>
    <scope>NUCLEOTIDE SEQUENCE</scope>
</reference>
<comment type="function">
    <text evidence="12">Cell surface proteoglycan.</text>
</comment>
<keyword evidence="9 12" id="KW-0357">Heparan sulfate</keyword>
<dbReference type="GO" id="GO:0045202">
    <property type="term" value="C:synapse"/>
    <property type="evidence" value="ECO:0007669"/>
    <property type="project" value="TreeGrafter"/>
</dbReference>